<feature type="signal peptide" evidence="1">
    <location>
        <begin position="1"/>
        <end position="30"/>
    </location>
</feature>
<feature type="chain" id="PRO_5001987779" description="Carboxypeptidase-like regulatory domain-containing protein" evidence="1">
    <location>
        <begin position="31"/>
        <end position="434"/>
    </location>
</feature>
<dbReference type="KEGG" id="ddo:I597_0245"/>
<sequence>MKTHKNLLTSQLSWLLALCIVLAFTPSTYAQKITNYIEVKGKIAESESKDEIAKATVTLIGTNLSTVSNNEGEFALKIPVKDANKQLKITALGFNEKIILLPENLKKPLKIKLDYSIINLDPANLVAYTDAKALVKKVLKKRKDNYLGNETVMTAFYRETIKKRSKNASLAEAVVNIYKQPNANSKKDQIRLVKSRKDTDYSKLDTIALKLQGGPFSALYVDVMKYPEYIFSPETMDAYTFRFGKVSEINGENVFVIRFKQRGEVLTPLYEGNLYIGATSLALVKATYALKLDNTDEVNEMFVRRKPSNVKIKPRNISYEVNYREKNGRWVYGYSKADLSFEVKKKRRFFKSIYTLSCEMAVTDWQLAPANASWEGDDEIDEYIIMADQNLGFGDPEFWGTYNVIEPEKSIESAIKKIQRRLERSEDRASLGGK</sequence>
<dbReference type="Pfam" id="PF13715">
    <property type="entry name" value="CarbopepD_reg_2"/>
    <property type="match status" value="1"/>
</dbReference>
<comment type="caution">
    <text evidence="2">The sequence shown here is derived from an EMBL/GenBank/DDBJ whole genome shotgun (WGS) entry which is preliminary data.</text>
</comment>
<gene>
    <name evidence="2" type="ORF">NV36_06915</name>
</gene>
<evidence type="ECO:0000313" key="3">
    <source>
        <dbReference type="Proteomes" id="UP000030140"/>
    </source>
</evidence>
<dbReference type="InterPro" id="IPR008969">
    <property type="entry name" value="CarboxyPept-like_regulatory"/>
</dbReference>
<dbReference type="AlphaFoldDB" id="A0A0A2GTM2"/>
<dbReference type="SUPFAM" id="SSF49464">
    <property type="entry name" value="Carboxypeptidase regulatory domain-like"/>
    <property type="match status" value="1"/>
</dbReference>
<name>A0A0A2GTM2_9FLAO</name>
<keyword evidence="1" id="KW-0732">Signal</keyword>
<evidence type="ECO:0000313" key="2">
    <source>
        <dbReference type="EMBL" id="KGO06597.1"/>
    </source>
</evidence>
<evidence type="ECO:0000256" key="1">
    <source>
        <dbReference type="SAM" id="SignalP"/>
    </source>
</evidence>
<proteinExistence type="predicted"/>
<organism evidence="2 3">
    <name type="scientific">Dokdonia donghaensis DSW-1</name>
    <dbReference type="NCBI Taxonomy" id="1300343"/>
    <lineage>
        <taxon>Bacteria</taxon>
        <taxon>Pseudomonadati</taxon>
        <taxon>Bacteroidota</taxon>
        <taxon>Flavobacteriia</taxon>
        <taxon>Flavobacteriales</taxon>
        <taxon>Flavobacteriaceae</taxon>
        <taxon>Dokdonia</taxon>
    </lineage>
</organism>
<evidence type="ECO:0008006" key="4">
    <source>
        <dbReference type="Google" id="ProtNLM"/>
    </source>
</evidence>
<dbReference type="RefSeq" id="WP_035325707.1">
    <property type="nucleotide sequence ID" value="NZ_CP015125.1"/>
</dbReference>
<keyword evidence="3" id="KW-1185">Reference proteome</keyword>
<protein>
    <recommendedName>
        <fullName evidence="4">Carboxypeptidase-like regulatory domain-containing protein</fullName>
    </recommendedName>
</protein>
<dbReference type="Gene3D" id="2.60.40.1120">
    <property type="entry name" value="Carboxypeptidase-like, regulatory domain"/>
    <property type="match status" value="1"/>
</dbReference>
<dbReference type="Proteomes" id="UP000030140">
    <property type="component" value="Unassembled WGS sequence"/>
</dbReference>
<accession>A0A0A2GTM2</accession>
<reference evidence="2 3" key="1">
    <citation type="submission" date="2014-10" db="EMBL/GenBank/DDBJ databases">
        <title>Draft genome sequence of the proteorhodopsin-containing marine bacterium Dokdonia donghaensis.</title>
        <authorList>
            <person name="Gomez-Consarnau L."/>
            <person name="Gonzalez J.M."/>
            <person name="Riedel T."/>
            <person name="Jaenicke S."/>
            <person name="Wagner-Doebler I."/>
            <person name="Fuhrman J.A."/>
        </authorList>
    </citation>
    <scope>NUCLEOTIDE SEQUENCE [LARGE SCALE GENOMIC DNA]</scope>
    <source>
        <strain evidence="2 3">DSW-1</strain>
    </source>
</reference>
<dbReference type="EMBL" id="JSAQ01000001">
    <property type="protein sequence ID" value="KGO06597.1"/>
    <property type="molecule type" value="Genomic_DNA"/>
</dbReference>
<dbReference type="OrthoDB" id="1413766at2"/>
<dbReference type="PATRIC" id="fig|1300343.5.peg.248"/>